<proteinExistence type="predicted"/>
<reference evidence="1" key="1">
    <citation type="journal article" date="2021" name="PeerJ">
        <title>Extensive microbial diversity within the chicken gut microbiome revealed by metagenomics and culture.</title>
        <authorList>
            <person name="Gilroy R."/>
            <person name="Ravi A."/>
            <person name="Getino M."/>
            <person name="Pursley I."/>
            <person name="Horton D.L."/>
            <person name="Alikhan N.F."/>
            <person name="Baker D."/>
            <person name="Gharbi K."/>
            <person name="Hall N."/>
            <person name="Watson M."/>
            <person name="Adriaenssens E.M."/>
            <person name="Foster-Nyarko E."/>
            <person name="Jarju S."/>
            <person name="Secka A."/>
            <person name="Antonio M."/>
            <person name="Oren A."/>
            <person name="Chaudhuri R.R."/>
            <person name="La Ragione R."/>
            <person name="Hildebrand F."/>
            <person name="Pallen M.J."/>
        </authorList>
    </citation>
    <scope>NUCLEOTIDE SEQUENCE</scope>
    <source>
        <strain evidence="1">ChiSxjej3B15-24422</strain>
    </source>
</reference>
<sequence length="175" mass="19120">MEFHYNQFGMTQRPVYMTFSGVITGIEAAGNMGRYDGCSQVVTVENEAGNVVNFFMNADTFVVDYTTLYESLPVTVFYNGNAAAPLIYPPQYVAAVIAPQTEGQMVYVGYFNNVFLSSDQGLKLNLAPSTTVVTQNNQTYLGNPGGHTLVVLYSQTTRSIPPQTTPDKIIVLCGQ</sequence>
<evidence type="ECO:0000313" key="2">
    <source>
        <dbReference type="Proteomes" id="UP000824007"/>
    </source>
</evidence>
<evidence type="ECO:0000313" key="1">
    <source>
        <dbReference type="EMBL" id="HIY60980.1"/>
    </source>
</evidence>
<comment type="caution">
    <text evidence="1">The sequence shown here is derived from an EMBL/GenBank/DDBJ whole genome shotgun (WGS) entry which is preliminary data.</text>
</comment>
<protein>
    <submittedName>
        <fullName evidence="1">Uncharacterized protein</fullName>
    </submittedName>
</protein>
<dbReference type="Proteomes" id="UP000824007">
    <property type="component" value="Unassembled WGS sequence"/>
</dbReference>
<accession>A0A9D1YQ03</accession>
<dbReference type="EMBL" id="DXDD01000124">
    <property type="protein sequence ID" value="HIY60980.1"/>
    <property type="molecule type" value="Genomic_DNA"/>
</dbReference>
<organism evidence="1 2">
    <name type="scientific">Candidatus Eisenbergiella pullistercoris</name>
    <dbReference type="NCBI Taxonomy" id="2838555"/>
    <lineage>
        <taxon>Bacteria</taxon>
        <taxon>Bacillati</taxon>
        <taxon>Bacillota</taxon>
        <taxon>Clostridia</taxon>
        <taxon>Lachnospirales</taxon>
        <taxon>Lachnospiraceae</taxon>
        <taxon>Eisenbergiella</taxon>
    </lineage>
</organism>
<reference evidence="1" key="2">
    <citation type="submission" date="2021-04" db="EMBL/GenBank/DDBJ databases">
        <authorList>
            <person name="Gilroy R."/>
        </authorList>
    </citation>
    <scope>NUCLEOTIDE SEQUENCE</scope>
    <source>
        <strain evidence="1">ChiSxjej3B15-24422</strain>
    </source>
</reference>
<gene>
    <name evidence="1" type="ORF">H9831_09920</name>
</gene>
<name>A0A9D1YQ03_9FIRM</name>
<dbReference type="AlphaFoldDB" id="A0A9D1YQ03"/>